<comment type="caution">
    <text evidence="1">The sequence shown here is derived from an EMBL/GenBank/DDBJ whole genome shotgun (WGS) entry which is preliminary data.</text>
</comment>
<dbReference type="Proteomes" id="UP000236291">
    <property type="component" value="Unassembled WGS sequence"/>
</dbReference>
<accession>A0A2K3KK80</accession>
<reference evidence="1 2" key="2">
    <citation type="journal article" date="2017" name="Front. Plant Sci.">
        <title>Gene Classification and Mining of Molecular Markers Useful in Red Clover (Trifolium pratense) Breeding.</title>
        <authorList>
            <person name="Istvanek J."/>
            <person name="Dluhosova J."/>
            <person name="Dluhos P."/>
            <person name="Patkova L."/>
            <person name="Nedelnik J."/>
            <person name="Repkova J."/>
        </authorList>
    </citation>
    <scope>NUCLEOTIDE SEQUENCE [LARGE SCALE GENOMIC DNA]</scope>
    <source>
        <strain evidence="2">cv. Tatra</strain>
        <tissue evidence="1">Young leaves</tissue>
    </source>
</reference>
<sequence length="37" mass="3964">MDRDIKEEAKTSPALEAKMSSATLAGIERLELASDEG</sequence>
<dbReference type="AlphaFoldDB" id="A0A2K3KK80"/>
<name>A0A2K3KK80_TRIPR</name>
<proteinExistence type="predicted"/>
<organism evidence="1 2">
    <name type="scientific">Trifolium pratense</name>
    <name type="common">Red clover</name>
    <dbReference type="NCBI Taxonomy" id="57577"/>
    <lineage>
        <taxon>Eukaryota</taxon>
        <taxon>Viridiplantae</taxon>
        <taxon>Streptophyta</taxon>
        <taxon>Embryophyta</taxon>
        <taxon>Tracheophyta</taxon>
        <taxon>Spermatophyta</taxon>
        <taxon>Magnoliopsida</taxon>
        <taxon>eudicotyledons</taxon>
        <taxon>Gunneridae</taxon>
        <taxon>Pentapetalae</taxon>
        <taxon>rosids</taxon>
        <taxon>fabids</taxon>
        <taxon>Fabales</taxon>
        <taxon>Fabaceae</taxon>
        <taxon>Papilionoideae</taxon>
        <taxon>50 kb inversion clade</taxon>
        <taxon>NPAAA clade</taxon>
        <taxon>Hologalegina</taxon>
        <taxon>IRL clade</taxon>
        <taxon>Trifolieae</taxon>
        <taxon>Trifolium</taxon>
    </lineage>
</organism>
<reference evidence="1 2" key="1">
    <citation type="journal article" date="2014" name="Am. J. Bot.">
        <title>Genome assembly and annotation for red clover (Trifolium pratense; Fabaceae).</title>
        <authorList>
            <person name="Istvanek J."/>
            <person name="Jaros M."/>
            <person name="Krenek A."/>
            <person name="Repkova J."/>
        </authorList>
    </citation>
    <scope>NUCLEOTIDE SEQUENCE [LARGE SCALE GENOMIC DNA]</scope>
    <source>
        <strain evidence="2">cv. Tatra</strain>
        <tissue evidence="1">Young leaves</tissue>
    </source>
</reference>
<dbReference type="EMBL" id="ASHM01196682">
    <property type="protein sequence ID" value="PNX66653.1"/>
    <property type="molecule type" value="Genomic_DNA"/>
</dbReference>
<evidence type="ECO:0000313" key="2">
    <source>
        <dbReference type="Proteomes" id="UP000236291"/>
    </source>
</evidence>
<protein>
    <submittedName>
        <fullName evidence="1">Uncharacterized protein</fullName>
    </submittedName>
</protein>
<evidence type="ECO:0000313" key="1">
    <source>
        <dbReference type="EMBL" id="PNX66653.1"/>
    </source>
</evidence>
<gene>
    <name evidence="1" type="ORF">L195_g063153</name>
</gene>